<feature type="domain" description="AAA" evidence="1">
    <location>
        <begin position="48"/>
        <end position="104"/>
    </location>
</feature>
<dbReference type="InterPro" id="IPR041682">
    <property type="entry name" value="AAA_14"/>
</dbReference>
<protein>
    <recommendedName>
        <fullName evidence="1">AAA domain-containing protein</fullName>
    </recommendedName>
</protein>
<dbReference type="EMBL" id="BARW01006723">
    <property type="protein sequence ID" value="GAI79871.1"/>
    <property type="molecule type" value="Genomic_DNA"/>
</dbReference>
<evidence type="ECO:0000259" key="1">
    <source>
        <dbReference type="Pfam" id="PF13173"/>
    </source>
</evidence>
<organism evidence="2">
    <name type="scientific">marine sediment metagenome</name>
    <dbReference type="NCBI Taxonomy" id="412755"/>
    <lineage>
        <taxon>unclassified sequences</taxon>
        <taxon>metagenomes</taxon>
        <taxon>ecological metagenomes</taxon>
    </lineage>
</organism>
<dbReference type="AlphaFoldDB" id="X1SL18"/>
<dbReference type="InterPro" id="IPR027417">
    <property type="entry name" value="P-loop_NTPase"/>
</dbReference>
<proteinExistence type="predicted"/>
<accession>X1SL18</accession>
<name>X1SL18_9ZZZZ</name>
<dbReference type="PANTHER" id="PTHR33295">
    <property type="entry name" value="ATPASE"/>
    <property type="match status" value="1"/>
</dbReference>
<dbReference type="Pfam" id="PF13173">
    <property type="entry name" value="AAA_14"/>
    <property type="match status" value="1"/>
</dbReference>
<evidence type="ECO:0000313" key="2">
    <source>
        <dbReference type="EMBL" id="GAI79871.1"/>
    </source>
</evidence>
<sequence length="117" mass="14088">MEERLLFHNPWWSDPTRIDSDKNIKAIEKTSIKWRQEKVVHFDLGKDAIYTLRGPRQVGKTTLIKKIIKNLLKNNTKPHAIFYYSFDLERHPEDILRIFQQFLEFSNAYKFPESMFS</sequence>
<gene>
    <name evidence="2" type="ORF">S12H4_14116</name>
</gene>
<dbReference type="Gene3D" id="3.40.50.300">
    <property type="entry name" value="P-loop containing nucleotide triphosphate hydrolases"/>
    <property type="match status" value="1"/>
</dbReference>
<dbReference type="SUPFAM" id="SSF52540">
    <property type="entry name" value="P-loop containing nucleoside triphosphate hydrolases"/>
    <property type="match status" value="1"/>
</dbReference>
<comment type="caution">
    <text evidence="2">The sequence shown here is derived from an EMBL/GenBank/DDBJ whole genome shotgun (WGS) entry which is preliminary data.</text>
</comment>
<dbReference type="PANTHER" id="PTHR33295:SF18">
    <property type="entry name" value="AAA+ ATPASE DOMAIN-CONTAINING PROTEIN"/>
    <property type="match status" value="1"/>
</dbReference>
<reference evidence="2" key="1">
    <citation type="journal article" date="2014" name="Front. Microbiol.">
        <title>High frequency of phylogenetically diverse reductive dehalogenase-homologous genes in deep subseafloor sedimentary metagenomes.</title>
        <authorList>
            <person name="Kawai M."/>
            <person name="Futagami T."/>
            <person name="Toyoda A."/>
            <person name="Takaki Y."/>
            <person name="Nishi S."/>
            <person name="Hori S."/>
            <person name="Arai W."/>
            <person name="Tsubouchi T."/>
            <person name="Morono Y."/>
            <person name="Uchiyama I."/>
            <person name="Ito T."/>
            <person name="Fujiyama A."/>
            <person name="Inagaki F."/>
            <person name="Takami H."/>
        </authorList>
    </citation>
    <scope>NUCLEOTIDE SEQUENCE</scope>
    <source>
        <strain evidence="2">Expedition CK06-06</strain>
    </source>
</reference>